<sequence length="578" mass="64997">MANASSCSNGEPSKKETRVNFEPGTSGIESDQVEVTIHNAPKVHKRRKPGYHFLPKPFERSNGSLLNPRFDSKVLENHLVKCYFPQVRRLFRHILFYVGVASVCWALFFILMHAFHGSDHWIYFVIGSAISLFTMIGLLLFTRTPNYEKHPQMVAFFLAVFLIIVIQLPFIFKDADISPVGTFFGVVEILILLYSFFPITLFAAAGFGGFLSISYEILIALRFEKMQSAEYIICKLLLHFIIHFIGCFMYIMTNTRMRSNFSKICQSVSAQEELKRERETKEKMIHSLMPQHVAKMVMDTHPSKDEADGDDNADEAEKSSRKRRGRSVRGEIIFRKFQMDEMKNVSILFADIVGFTKMSSNKTAERLVSQLNDLFGRFDLLCNESGCEKISTLGDCYYCVSGCPNARDDHAICCVEMGLSMVIAIKAFDEDHNEEVDSQSTLLTSSSYSTLLLGVASLSTGKVTISKLSYGSEVRGPVIRVLFLFSQAEINNGLPVLHVSFGIQIVSGANAVSCWDNAGRPQQQPEKPDYPSAHDKNTATHNGRLLENRIRLINDRDKNSNEADEPINDVQSNGAASM</sequence>
<keyword evidence="11" id="KW-0456">Lyase</keyword>
<name>A0AAV4DU62_9GAST</name>
<dbReference type="GO" id="GO:0004016">
    <property type="term" value="F:adenylate cyclase activity"/>
    <property type="evidence" value="ECO:0007669"/>
    <property type="project" value="UniProtKB-EC"/>
</dbReference>
<keyword evidence="9 13" id="KW-1133">Transmembrane helix</keyword>
<comment type="subcellular location">
    <subcellularLocation>
        <location evidence="2">Membrane</location>
        <topology evidence="2">Multi-pass membrane protein</topology>
    </subcellularLocation>
</comment>
<dbReference type="GO" id="GO:0035556">
    <property type="term" value="P:intracellular signal transduction"/>
    <property type="evidence" value="ECO:0007669"/>
    <property type="project" value="InterPro"/>
</dbReference>
<evidence type="ECO:0000313" key="16">
    <source>
        <dbReference type="Proteomes" id="UP000735302"/>
    </source>
</evidence>
<evidence type="ECO:0000256" key="6">
    <source>
        <dbReference type="ARBA" id="ARBA00022741"/>
    </source>
</evidence>
<evidence type="ECO:0000256" key="8">
    <source>
        <dbReference type="ARBA" id="ARBA00022842"/>
    </source>
</evidence>
<comment type="caution">
    <text evidence="15">The sequence shown here is derived from an EMBL/GenBank/DDBJ whole genome shotgun (WGS) entry which is preliminary data.</text>
</comment>
<dbReference type="PANTHER" id="PTHR45627">
    <property type="entry name" value="ADENYLATE CYCLASE TYPE 1"/>
    <property type="match status" value="1"/>
</dbReference>
<feature type="domain" description="Guanylate cyclase" evidence="14">
    <location>
        <begin position="346"/>
        <end position="474"/>
    </location>
</feature>
<feature type="compositionally biased region" description="Polar residues" evidence="12">
    <location>
        <begin position="569"/>
        <end position="578"/>
    </location>
</feature>
<feature type="transmembrane region" description="Helical" evidence="13">
    <location>
        <begin position="184"/>
        <end position="211"/>
    </location>
</feature>
<organism evidence="15 16">
    <name type="scientific">Plakobranchus ocellatus</name>
    <dbReference type="NCBI Taxonomy" id="259542"/>
    <lineage>
        <taxon>Eukaryota</taxon>
        <taxon>Metazoa</taxon>
        <taxon>Spiralia</taxon>
        <taxon>Lophotrochozoa</taxon>
        <taxon>Mollusca</taxon>
        <taxon>Gastropoda</taxon>
        <taxon>Heterobranchia</taxon>
        <taxon>Euthyneura</taxon>
        <taxon>Panpulmonata</taxon>
        <taxon>Sacoglossa</taxon>
        <taxon>Placobranchoidea</taxon>
        <taxon>Plakobranchidae</taxon>
        <taxon>Plakobranchus</taxon>
    </lineage>
</organism>
<keyword evidence="10 13" id="KW-0472">Membrane</keyword>
<evidence type="ECO:0000259" key="14">
    <source>
        <dbReference type="PROSITE" id="PS50125"/>
    </source>
</evidence>
<dbReference type="Pfam" id="PF00211">
    <property type="entry name" value="Guanylate_cyc"/>
    <property type="match status" value="1"/>
</dbReference>
<dbReference type="GO" id="GO:0007189">
    <property type="term" value="P:adenylate cyclase-activating G protein-coupled receptor signaling pathway"/>
    <property type="evidence" value="ECO:0007669"/>
    <property type="project" value="TreeGrafter"/>
</dbReference>
<feature type="transmembrane region" description="Helical" evidence="13">
    <location>
        <begin position="121"/>
        <end position="141"/>
    </location>
</feature>
<evidence type="ECO:0000256" key="13">
    <source>
        <dbReference type="SAM" id="Phobius"/>
    </source>
</evidence>
<dbReference type="Gene3D" id="3.30.70.1230">
    <property type="entry name" value="Nucleotide cyclase"/>
    <property type="match status" value="1"/>
</dbReference>
<evidence type="ECO:0000256" key="2">
    <source>
        <dbReference type="ARBA" id="ARBA00004141"/>
    </source>
</evidence>
<feature type="transmembrane region" description="Helical" evidence="13">
    <location>
        <begin position="153"/>
        <end position="172"/>
    </location>
</feature>
<feature type="compositionally biased region" description="Polar residues" evidence="12">
    <location>
        <begin position="1"/>
        <end position="11"/>
    </location>
</feature>
<dbReference type="Pfam" id="PF16214">
    <property type="entry name" value="AC_N"/>
    <property type="match status" value="1"/>
</dbReference>
<evidence type="ECO:0000256" key="1">
    <source>
        <dbReference type="ARBA" id="ARBA00001593"/>
    </source>
</evidence>
<keyword evidence="4 13" id="KW-0812">Transmembrane</keyword>
<dbReference type="InterPro" id="IPR001054">
    <property type="entry name" value="A/G_cyclase"/>
</dbReference>
<feature type="transmembrane region" description="Helical" evidence="13">
    <location>
        <begin position="94"/>
        <end position="115"/>
    </location>
</feature>
<comment type="catalytic activity">
    <reaction evidence="1">
        <text>ATP = 3',5'-cyclic AMP + diphosphate</text>
        <dbReference type="Rhea" id="RHEA:15389"/>
        <dbReference type="ChEBI" id="CHEBI:30616"/>
        <dbReference type="ChEBI" id="CHEBI:33019"/>
        <dbReference type="ChEBI" id="CHEBI:58165"/>
        <dbReference type="EC" id="4.6.1.1"/>
    </reaction>
</comment>
<feature type="compositionally biased region" description="Basic and acidic residues" evidence="12">
    <location>
        <begin position="526"/>
        <end position="561"/>
    </location>
</feature>
<evidence type="ECO:0000313" key="15">
    <source>
        <dbReference type="EMBL" id="GFO47616.1"/>
    </source>
</evidence>
<evidence type="ECO:0000256" key="9">
    <source>
        <dbReference type="ARBA" id="ARBA00022989"/>
    </source>
</evidence>
<evidence type="ECO:0000256" key="10">
    <source>
        <dbReference type="ARBA" id="ARBA00023136"/>
    </source>
</evidence>
<dbReference type="Proteomes" id="UP000735302">
    <property type="component" value="Unassembled WGS sequence"/>
</dbReference>
<evidence type="ECO:0000256" key="3">
    <source>
        <dbReference type="ARBA" id="ARBA00012201"/>
    </source>
</evidence>
<evidence type="ECO:0000256" key="11">
    <source>
        <dbReference type="ARBA" id="ARBA00023239"/>
    </source>
</evidence>
<dbReference type="SUPFAM" id="SSF55073">
    <property type="entry name" value="Nucleotide cyclase"/>
    <property type="match status" value="1"/>
</dbReference>
<evidence type="ECO:0000256" key="5">
    <source>
        <dbReference type="ARBA" id="ARBA00022723"/>
    </source>
</evidence>
<dbReference type="GO" id="GO:0005524">
    <property type="term" value="F:ATP binding"/>
    <property type="evidence" value="ECO:0007669"/>
    <property type="project" value="UniProtKB-KW"/>
</dbReference>
<dbReference type="GO" id="GO:0009190">
    <property type="term" value="P:cyclic nucleotide biosynthetic process"/>
    <property type="evidence" value="ECO:0007669"/>
    <property type="project" value="InterPro"/>
</dbReference>
<dbReference type="PANTHER" id="PTHR45627:SF8">
    <property type="entry name" value="ADENYLATE CYCLASE TYPE 9"/>
    <property type="match status" value="1"/>
</dbReference>
<dbReference type="EC" id="4.6.1.1" evidence="3"/>
<keyword evidence="7" id="KW-0067">ATP-binding</keyword>
<protein>
    <recommendedName>
        <fullName evidence="3">adenylate cyclase</fullName>
        <ecNumber evidence="3">4.6.1.1</ecNumber>
    </recommendedName>
</protein>
<dbReference type="SMART" id="SM00044">
    <property type="entry name" value="CYCc"/>
    <property type="match status" value="1"/>
</dbReference>
<reference evidence="15 16" key="1">
    <citation type="journal article" date="2021" name="Elife">
        <title>Chloroplast acquisition without the gene transfer in kleptoplastic sea slugs, Plakobranchus ocellatus.</title>
        <authorList>
            <person name="Maeda T."/>
            <person name="Takahashi S."/>
            <person name="Yoshida T."/>
            <person name="Shimamura S."/>
            <person name="Takaki Y."/>
            <person name="Nagai Y."/>
            <person name="Toyoda A."/>
            <person name="Suzuki Y."/>
            <person name="Arimoto A."/>
            <person name="Ishii H."/>
            <person name="Satoh N."/>
            <person name="Nishiyama T."/>
            <person name="Hasebe M."/>
            <person name="Maruyama T."/>
            <person name="Minagawa J."/>
            <person name="Obokata J."/>
            <person name="Shigenobu S."/>
        </authorList>
    </citation>
    <scope>NUCLEOTIDE SEQUENCE [LARGE SCALE GENOMIC DNA]</scope>
</reference>
<dbReference type="CDD" id="cd07302">
    <property type="entry name" value="CHD"/>
    <property type="match status" value="1"/>
</dbReference>
<evidence type="ECO:0000256" key="12">
    <source>
        <dbReference type="SAM" id="MobiDB-lite"/>
    </source>
</evidence>
<feature type="region of interest" description="Disordered" evidence="12">
    <location>
        <begin position="1"/>
        <end position="26"/>
    </location>
</feature>
<keyword evidence="5" id="KW-0479">Metal-binding</keyword>
<feature type="region of interest" description="Disordered" evidence="12">
    <location>
        <begin position="518"/>
        <end position="578"/>
    </location>
</feature>
<gene>
    <name evidence="15" type="ORF">PoB_007412100</name>
</gene>
<dbReference type="PROSITE" id="PS50125">
    <property type="entry name" value="GUANYLATE_CYCLASE_2"/>
    <property type="match status" value="1"/>
</dbReference>
<keyword evidence="8" id="KW-0460">Magnesium</keyword>
<dbReference type="EMBL" id="BLXT01008339">
    <property type="protein sequence ID" value="GFO47616.1"/>
    <property type="molecule type" value="Genomic_DNA"/>
</dbReference>
<dbReference type="GO" id="GO:0046872">
    <property type="term" value="F:metal ion binding"/>
    <property type="evidence" value="ECO:0007669"/>
    <property type="project" value="UniProtKB-KW"/>
</dbReference>
<evidence type="ECO:0000256" key="7">
    <source>
        <dbReference type="ARBA" id="ARBA00022840"/>
    </source>
</evidence>
<feature type="region of interest" description="Disordered" evidence="12">
    <location>
        <begin position="301"/>
        <end position="323"/>
    </location>
</feature>
<dbReference type="InterPro" id="IPR032628">
    <property type="entry name" value="AC_N"/>
</dbReference>
<dbReference type="AlphaFoldDB" id="A0AAV4DU62"/>
<keyword evidence="16" id="KW-1185">Reference proteome</keyword>
<dbReference type="GO" id="GO:0005886">
    <property type="term" value="C:plasma membrane"/>
    <property type="evidence" value="ECO:0007669"/>
    <property type="project" value="TreeGrafter"/>
</dbReference>
<evidence type="ECO:0000256" key="4">
    <source>
        <dbReference type="ARBA" id="ARBA00022692"/>
    </source>
</evidence>
<feature type="transmembrane region" description="Helical" evidence="13">
    <location>
        <begin position="232"/>
        <end position="252"/>
    </location>
</feature>
<dbReference type="InterPro" id="IPR029787">
    <property type="entry name" value="Nucleotide_cyclase"/>
</dbReference>
<accession>A0AAV4DU62</accession>
<keyword evidence="6" id="KW-0547">Nucleotide-binding</keyword>
<proteinExistence type="predicted"/>